<reference evidence="1" key="1">
    <citation type="journal article" date="2022" name="Arch. Microbiol.">
        <title>Bacteroides muris sp. nov. isolated from the cecum of wild-derived house mice.</title>
        <authorList>
            <person name="Fokt H."/>
            <person name="Unni R."/>
            <person name="Repnik U."/>
            <person name="Schmitz R.A."/>
            <person name="Bramkamp M."/>
            <person name="Baines J.F."/>
            <person name="Unterweger D."/>
        </authorList>
    </citation>
    <scope>NUCLEOTIDE SEQUENCE</scope>
    <source>
        <strain evidence="1">KH569_7</strain>
    </source>
</reference>
<dbReference type="Pfam" id="PF19666">
    <property type="entry name" value="DUF6169"/>
    <property type="match status" value="1"/>
</dbReference>
<proteinExistence type="predicted"/>
<organism evidence="1 2">
    <name type="scientific">Bacteroides muris</name>
    <name type="common">ex Fokt et al. 2023</name>
    <dbReference type="NCBI Taxonomy" id="2937417"/>
    <lineage>
        <taxon>Bacteria</taxon>
        <taxon>Pseudomonadati</taxon>
        <taxon>Bacteroidota</taxon>
        <taxon>Bacteroidia</taxon>
        <taxon>Bacteroidales</taxon>
        <taxon>Bacteroidaceae</taxon>
        <taxon>Bacteroides</taxon>
    </lineage>
</organism>
<protein>
    <submittedName>
        <fullName evidence="1">DUF6169 family protein</fullName>
    </submittedName>
</protein>
<dbReference type="AlphaFoldDB" id="A0A9X2NX66"/>
<gene>
    <name evidence="1" type="ORF">M1B78_06600</name>
</gene>
<sequence>MKQLLSLKHINENSSYPVETAGEDGFYQFFTDEGVHYSVGFMEDDILLSRNSYQLIIANINNHKSPRDRKVRDTIIAIVDEFFRNSNSTLLYICETGDSRQSMRNRLFEYWFSTYNRKALFTMISSSIVDEEGVVNFATIILRNDNPDLTEIIAEFTESIQLLSQKPE</sequence>
<evidence type="ECO:0000313" key="1">
    <source>
        <dbReference type="EMBL" id="MCR6507848.1"/>
    </source>
</evidence>
<reference evidence="1" key="2">
    <citation type="submission" date="2022-04" db="EMBL/GenBank/DDBJ databases">
        <authorList>
            <person name="Fokt H."/>
            <person name="Baines J."/>
        </authorList>
    </citation>
    <scope>NUCLEOTIDE SEQUENCE</scope>
    <source>
        <strain evidence="1">KH569_7</strain>
    </source>
</reference>
<accession>A0A9X2NX66</accession>
<evidence type="ECO:0000313" key="2">
    <source>
        <dbReference type="Proteomes" id="UP001143810"/>
    </source>
</evidence>
<dbReference type="InterPro" id="IPR046167">
    <property type="entry name" value="DUF6169"/>
</dbReference>
<dbReference type="RefSeq" id="WP_257940224.1">
    <property type="nucleotide sequence ID" value="NZ_JAMZEE010000012.1"/>
</dbReference>
<name>A0A9X2NX66_9BACE</name>
<dbReference type="EMBL" id="JAMZEE010000012">
    <property type="protein sequence ID" value="MCR6507848.1"/>
    <property type="molecule type" value="Genomic_DNA"/>
</dbReference>
<comment type="caution">
    <text evidence="1">The sequence shown here is derived from an EMBL/GenBank/DDBJ whole genome shotgun (WGS) entry which is preliminary data.</text>
</comment>
<dbReference type="Proteomes" id="UP001143810">
    <property type="component" value="Unassembled WGS sequence"/>
</dbReference>